<reference evidence="1" key="1">
    <citation type="submission" date="2022-08" db="EMBL/GenBank/DDBJ databases">
        <title>Nisaea acidiphila sp. nov., isolated from a marine algal debris and emended description of the genus Nisaea Urios et al. 2008.</title>
        <authorList>
            <person name="Kwon K."/>
        </authorList>
    </citation>
    <scope>NUCLEOTIDE SEQUENCE</scope>
    <source>
        <strain evidence="1">MEBiC11861</strain>
    </source>
</reference>
<protein>
    <submittedName>
        <fullName evidence="1">Uncharacterized protein</fullName>
    </submittedName>
</protein>
<evidence type="ECO:0000313" key="1">
    <source>
        <dbReference type="EMBL" id="UUX51810.1"/>
    </source>
</evidence>
<evidence type="ECO:0000313" key="2">
    <source>
        <dbReference type="Proteomes" id="UP001060336"/>
    </source>
</evidence>
<dbReference type="RefSeq" id="WP_257771514.1">
    <property type="nucleotide sequence ID" value="NZ_CP102480.1"/>
</dbReference>
<dbReference type="Proteomes" id="UP001060336">
    <property type="component" value="Chromosome"/>
</dbReference>
<gene>
    <name evidence="1" type="ORF">NUH88_08925</name>
</gene>
<dbReference type="KEGG" id="naci:NUH88_08925"/>
<name>A0A9J7AYE3_9PROT</name>
<organism evidence="1 2">
    <name type="scientific">Nisaea acidiphila</name>
    <dbReference type="NCBI Taxonomy" id="1862145"/>
    <lineage>
        <taxon>Bacteria</taxon>
        <taxon>Pseudomonadati</taxon>
        <taxon>Pseudomonadota</taxon>
        <taxon>Alphaproteobacteria</taxon>
        <taxon>Rhodospirillales</taxon>
        <taxon>Thalassobaculaceae</taxon>
        <taxon>Nisaea</taxon>
    </lineage>
</organism>
<keyword evidence="2" id="KW-1185">Reference proteome</keyword>
<proteinExistence type="predicted"/>
<accession>A0A9J7AYE3</accession>
<dbReference type="EMBL" id="CP102480">
    <property type="protein sequence ID" value="UUX51810.1"/>
    <property type="molecule type" value="Genomic_DNA"/>
</dbReference>
<sequence length="502" mass="54282">MSRFDALVADPFSVRRYLAILEPYDPSVSATIPLYLSDHGFATEPADSPSNRYFDARLLSALSFERHLYRSGELGGRSVPGFGTLDVNNADGGLDHWRDLAFDGRRVRLLLGGNDFRLAEYRTVFDGTAERIEFDDDRVRLHLRDLQVLFERPLQENLYQGTGGMEGGAGLSGRTKPLCYGRCFHVPAVLVEGATLTYQVHDGPVGGIDAVFDSGVALTPGSSPPDPGHFSTDLAAGTFRLGSAPAGPVTADVRGDASAGAYVEDVGSLLIRIAMRAPGLTDIDWTAFADLTIAAPMATGFFASEATDLLAALDALADAAGAHFGFDRSGRFTAGRLDEPETEAAESFDETAILGLEREPAALPFWRLRLGYGRHWRPLSEGESAASLGAGARTDLAEHFRYAETSDGAIRTRHRLARDLQQESLIATGADAAAEALRRLTLFGTARDLFRVRVKTRPYSLALGTTILLRYPRHGLDDGRNLVLVGLAEDSAYDEAELTLWG</sequence>
<dbReference type="AlphaFoldDB" id="A0A9J7AYE3"/>